<evidence type="ECO:0000313" key="8">
    <source>
        <dbReference type="EMBL" id="MBD7939491.1"/>
    </source>
</evidence>
<keyword evidence="5 7" id="KW-0472">Membrane</keyword>
<name>A0ABR8QVD8_9BACI</name>
<evidence type="ECO:0000256" key="2">
    <source>
        <dbReference type="ARBA" id="ARBA00022475"/>
    </source>
</evidence>
<accession>A0ABR8QVD8</accession>
<feature type="transmembrane region" description="Helical" evidence="7">
    <location>
        <begin position="83"/>
        <end position="103"/>
    </location>
</feature>
<dbReference type="SUPFAM" id="SSF103481">
    <property type="entry name" value="Multidrug resistance efflux transporter EmrE"/>
    <property type="match status" value="1"/>
</dbReference>
<dbReference type="InterPro" id="IPR045324">
    <property type="entry name" value="Small_multidrug_res"/>
</dbReference>
<comment type="subcellular location">
    <subcellularLocation>
        <location evidence="1 6">Cell membrane</location>
        <topology evidence="1 6">Multi-pass membrane protein</topology>
    </subcellularLocation>
</comment>
<comment type="similarity">
    <text evidence="6">Belongs to the drug/metabolite transporter (DMT) superfamily. Small multidrug resistance (SMR) (TC 2.A.7.1) family.</text>
</comment>
<evidence type="ECO:0000256" key="7">
    <source>
        <dbReference type="SAM" id="Phobius"/>
    </source>
</evidence>
<sequence length="117" mass="12557">MTRHWLLVLLAGVLEVGWVSGLKYAQNTLEWIATGIIITLSFIILILATKHLPVGTVYAVFAGLGTAGTVIVEMVVFGEPFKLMKVLLIIMLLAGVVGLKLLSDRAPVENVEKGGSQ</sequence>
<comment type="caution">
    <text evidence="8">The sequence shown here is derived from an EMBL/GenBank/DDBJ whole genome shotgun (WGS) entry which is preliminary data.</text>
</comment>
<feature type="transmembrane region" description="Helical" evidence="7">
    <location>
        <begin position="31"/>
        <end position="49"/>
    </location>
</feature>
<protein>
    <submittedName>
        <fullName evidence="8">Multidrug efflux SMR transporter</fullName>
    </submittedName>
</protein>
<dbReference type="PANTHER" id="PTHR30561:SF7">
    <property type="entry name" value="GUANIDINIUM EFFLUX SYSTEM SUBUNIT GDNC-RELATED"/>
    <property type="match status" value="1"/>
</dbReference>
<keyword evidence="4 7" id="KW-1133">Transmembrane helix</keyword>
<keyword evidence="9" id="KW-1185">Reference proteome</keyword>
<dbReference type="InterPro" id="IPR000390">
    <property type="entry name" value="Small_drug/metabolite_transptr"/>
</dbReference>
<dbReference type="RefSeq" id="WP_191817157.1">
    <property type="nucleotide sequence ID" value="NZ_JACSQT010000018.1"/>
</dbReference>
<evidence type="ECO:0000256" key="4">
    <source>
        <dbReference type="ARBA" id="ARBA00022989"/>
    </source>
</evidence>
<evidence type="ECO:0000256" key="3">
    <source>
        <dbReference type="ARBA" id="ARBA00022692"/>
    </source>
</evidence>
<dbReference type="Proteomes" id="UP000657931">
    <property type="component" value="Unassembled WGS sequence"/>
</dbReference>
<evidence type="ECO:0000256" key="6">
    <source>
        <dbReference type="RuleBase" id="RU003942"/>
    </source>
</evidence>
<dbReference type="InterPro" id="IPR037185">
    <property type="entry name" value="EmrE-like"/>
</dbReference>
<evidence type="ECO:0000256" key="1">
    <source>
        <dbReference type="ARBA" id="ARBA00004651"/>
    </source>
</evidence>
<organism evidence="8 9">
    <name type="scientific">Cytobacillus stercorigallinarum</name>
    <dbReference type="NCBI Taxonomy" id="2762240"/>
    <lineage>
        <taxon>Bacteria</taxon>
        <taxon>Bacillati</taxon>
        <taxon>Bacillota</taxon>
        <taxon>Bacilli</taxon>
        <taxon>Bacillales</taxon>
        <taxon>Bacillaceae</taxon>
        <taxon>Cytobacillus</taxon>
    </lineage>
</organism>
<evidence type="ECO:0000313" key="9">
    <source>
        <dbReference type="Proteomes" id="UP000657931"/>
    </source>
</evidence>
<reference evidence="8 9" key="1">
    <citation type="submission" date="2020-08" db="EMBL/GenBank/DDBJ databases">
        <title>A Genomic Blueprint of the Chicken Gut Microbiome.</title>
        <authorList>
            <person name="Gilroy R."/>
            <person name="Ravi A."/>
            <person name="Getino M."/>
            <person name="Pursley I."/>
            <person name="Horton D.L."/>
            <person name="Alikhan N.-F."/>
            <person name="Baker D."/>
            <person name="Gharbi K."/>
            <person name="Hall N."/>
            <person name="Watson M."/>
            <person name="Adriaenssens E.M."/>
            <person name="Foster-Nyarko E."/>
            <person name="Jarju S."/>
            <person name="Secka A."/>
            <person name="Antonio M."/>
            <person name="Oren A."/>
            <person name="Chaudhuri R."/>
            <person name="La Ragione R.M."/>
            <person name="Hildebrand F."/>
            <person name="Pallen M.J."/>
        </authorList>
    </citation>
    <scope>NUCLEOTIDE SEQUENCE [LARGE SCALE GENOMIC DNA]</scope>
    <source>
        <strain evidence="8 9">Sa5YUA1</strain>
    </source>
</reference>
<evidence type="ECO:0000256" key="5">
    <source>
        <dbReference type="ARBA" id="ARBA00023136"/>
    </source>
</evidence>
<feature type="transmembrane region" description="Helical" evidence="7">
    <location>
        <begin position="56"/>
        <end position="77"/>
    </location>
</feature>
<keyword evidence="3 6" id="KW-0812">Transmembrane</keyword>
<dbReference type="Gene3D" id="1.10.3730.20">
    <property type="match status" value="1"/>
</dbReference>
<dbReference type="EMBL" id="JACSQT010000018">
    <property type="protein sequence ID" value="MBD7939491.1"/>
    <property type="molecule type" value="Genomic_DNA"/>
</dbReference>
<dbReference type="Pfam" id="PF00893">
    <property type="entry name" value="Multi_Drug_Res"/>
    <property type="match status" value="1"/>
</dbReference>
<gene>
    <name evidence="8" type="ORF">H9655_20835</name>
</gene>
<proteinExistence type="inferred from homology"/>
<keyword evidence="2" id="KW-1003">Cell membrane</keyword>
<dbReference type="PANTHER" id="PTHR30561">
    <property type="entry name" value="SMR FAMILY PROTON-DEPENDENT DRUG EFFLUX TRANSPORTER SUGE"/>
    <property type="match status" value="1"/>
</dbReference>